<dbReference type="Pfam" id="PF00248">
    <property type="entry name" value="Aldo_ket_red"/>
    <property type="match status" value="1"/>
</dbReference>
<dbReference type="InterPro" id="IPR036812">
    <property type="entry name" value="NAD(P)_OxRdtase_dom_sf"/>
</dbReference>
<name>A0A8J5XZI1_DIALT</name>
<accession>A0A8J5XZI1</accession>
<dbReference type="AlphaFoldDB" id="A0A8J5XZI1"/>
<protein>
    <recommendedName>
        <fullName evidence="1">NADP-dependent oxidoreductase domain-containing protein</fullName>
    </recommendedName>
</protein>
<dbReference type="EMBL" id="JAGTXO010000004">
    <property type="protein sequence ID" value="KAG8468415.1"/>
    <property type="molecule type" value="Genomic_DNA"/>
</dbReference>
<dbReference type="Gene3D" id="3.20.20.100">
    <property type="entry name" value="NADP-dependent oxidoreductase domain"/>
    <property type="match status" value="1"/>
</dbReference>
<evidence type="ECO:0000313" key="3">
    <source>
        <dbReference type="Proteomes" id="UP000751190"/>
    </source>
</evidence>
<dbReference type="SUPFAM" id="SSF51430">
    <property type="entry name" value="NAD(P)-linked oxidoreductase"/>
    <property type="match status" value="1"/>
</dbReference>
<dbReference type="Proteomes" id="UP000751190">
    <property type="component" value="Unassembled WGS sequence"/>
</dbReference>
<dbReference type="InterPro" id="IPR023210">
    <property type="entry name" value="NADP_OxRdtase_dom"/>
</dbReference>
<gene>
    <name evidence="2" type="ORF">KFE25_013498</name>
</gene>
<dbReference type="PANTHER" id="PTHR43312:SF1">
    <property type="entry name" value="NADP-DEPENDENT OXIDOREDUCTASE DOMAIN-CONTAINING PROTEIN"/>
    <property type="match status" value="1"/>
</dbReference>
<dbReference type="OrthoDB" id="37537at2759"/>
<dbReference type="InterPro" id="IPR053135">
    <property type="entry name" value="AKR2_Oxidoreductase"/>
</dbReference>
<sequence>MALFFAMHATPVPGAFLDAGVQAPPLGIGLAAIGRPGYINLRRGAEFDQLGERSLDAMERRCHEVLDAAYASGVRYFDCARSYGEAERFMGTWLASRGLAGRADLLVGSKWGYKFTAGWRVDTRGAPHEVKDHSLAHLREQSAESARLLGGHLSLYQIHSATLESGVLDDGAVLDELRAIRAARGWRIGLSVSGPRQADVIRKALALEPPLFDCVQATYNLLEQSAAPALDEARAAGVVVIVKEAMANGRLLQPGRPAADAVREVAARLDVPADALCLAVVMRQGFAPMVLSGAATAEQARSNARALELAADARLDDATVGALVGSCRMDPAEYWAERGRLEWN</sequence>
<comment type="caution">
    <text evidence="2">The sequence shown here is derived from an EMBL/GenBank/DDBJ whole genome shotgun (WGS) entry which is preliminary data.</text>
</comment>
<evidence type="ECO:0000313" key="2">
    <source>
        <dbReference type="EMBL" id="KAG8468415.1"/>
    </source>
</evidence>
<proteinExistence type="predicted"/>
<feature type="domain" description="NADP-dependent oxidoreductase" evidence="1">
    <location>
        <begin position="63"/>
        <end position="310"/>
    </location>
</feature>
<dbReference type="PANTHER" id="PTHR43312">
    <property type="entry name" value="D-THREO-ALDOSE 1-DEHYDROGENASE"/>
    <property type="match status" value="1"/>
</dbReference>
<evidence type="ECO:0000259" key="1">
    <source>
        <dbReference type="Pfam" id="PF00248"/>
    </source>
</evidence>
<organism evidence="2 3">
    <name type="scientific">Diacronema lutheri</name>
    <name type="common">Unicellular marine alga</name>
    <name type="synonym">Monochrysis lutheri</name>
    <dbReference type="NCBI Taxonomy" id="2081491"/>
    <lineage>
        <taxon>Eukaryota</taxon>
        <taxon>Haptista</taxon>
        <taxon>Haptophyta</taxon>
        <taxon>Pavlovophyceae</taxon>
        <taxon>Pavlovales</taxon>
        <taxon>Pavlovaceae</taxon>
        <taxon>Diacronema</taxon>
    </lineage>
</organism>
<keyword evidence="3" id="KW-1185">Reference proteome</keyword>
<dbReference type="CDD" id="cd19098">
    <property type="entry name" value="AKR_unchar"/>
    <property type="match status" value="1"/>
</dbReference>
<dbReference type="OMA" id="SKWGYTY"/>
<reference evidence="2" key="1">
    <citation type="submission" date="2021-05" db="EMBL/GenBank/DDBJ databases">
        <title>The genome of the haptophyte Pavlova lutheri (Diacronema luteri, Pavlovales) - a model for lipid biosynthesis in eukaryotic algae.</title>
        <authorList>
            <person name="Hulatt C.J."/>
            <person name="Posewitz M.C."/>
        </authorList>
    </citation>
    <scope>NUCLEOTIDE SEQUENCE</scope>
    <source>
        <strain evidence="2">NIVA-4/92</strain>
    </source>
</reference>